<accession>A0ABP8C1V4</accession>
<keyword evidence="3" id="KW-1185">Reference proteome</keyword>
<dbReference type="EMBL" id="BAABCA010000001">
    <property type="protein sequence ID" value="GAA4232226.1"/>
    <property type="molecule type" value="Genomic_DNA"/>
</dbReference>
<sequence>MKKIILTLALLFTISTTITSCREKKPKDKVEEAIEEVGDEVEDATDEVKDEINDAS</sequence>
<dbReference type="RefSeq" id="WP_344786635.1">
    <property type="nucleotide sequence ID" value="NZ_BAABCA010000001.1"/>
</dbReference>
<feature type="region of interest" description="Disordered" evidence="1">
    <location>
        <begin position="25"/>
        <end position="56"/>
    </location>
</feature>
<dbReference type="Proteomes" id="UP001501496">
    <property type="component" value="Unassembled WGS sequence"/>
</dbReference>
<feature type="compositionally biased region" description="Acidic residues" evidence="1">
    <location>
        <begin position="33"/>
        <end position="45"/>
    </location>
</feature>
<organism evidence="2 3">
    <name type="scientific">Postechiella marina</name>
    <dbReference type="NCBI Taxonomy" id="943941"/>
    <lineage>
        <taxon>Bacteria</taxon>
        <taxon>Pseudomonadati</taxon>
        <taxon>Bacteroidota</taxon>
        <taxon>Flavobacteriia</taxon>
        <taxon>Flavobacteriales</taxon>
        <taxon>Flavobacteriaceae</taxon>
        <taxon>Postechiella</taxon>
    </lineage>
</organism>
<evidence type="ECO:0000313" key="2">
    <source>
        <dbReference type="EMBL" id="GAA4232226.1"/>
    </source>
</evidence>
<reference evidence="3" key="1">
    <citation type="journal article" date="2019" name="Int. J. Syst. Evol. Microbiol.">
        <title>The Global Catalogue of Microorganisms (GCM) 10K type strain sequencing project: providing services to taxonomists for standard genome sequencing and annotation.</title>
        <authorList>
            <consortium name="The Broad Institute Genomics Platform"/>
            <consortium name="The Broad Institute Genome Sequencing Center for Infectious Disease"/>
            <person name="Wu L."/>
            <person name="Ma J."/>
        </authorList>
    </citation>
    <scope>NUCLEOTIDE SEQUENCE [LARGE SCALE GENOMIC DNA]</scope>
    <source>
        <strain evidence="3">JCM 17630</strain>
    </source>
</reference>
<evidence type="ECO:0000313" key="3">
    <source>
        <dbReference type="Proteomes" id="UP001501496"/>
    </source>
</evidence>
<dbReference type="PROSITE" id="PS51257">
    <property type="entry name" value="PROKAR_LIPOPROTEIN"/>
    <property type="match status" value="1"/>
</dbReference>
<protein>
    <submittedName>
        <fullName evidence="2">Uncharacterized protein</fullName>
    </submittedName>
</protein>
<gene>
    <name evidence="2" type="ORF">GCM10022291_06550</name>
</gene>
<feature type="compositionally biased region" description="Basic and acidic residues" evidence="1">
    <location>
        <begin position="46"/>
        <end position="56"/>
    </location>
</feature>
<evidence type="ECO:0000256" key="1">
    <source>
        <dbReference type="SAM" id="MobiDB-lite"/>
    </source>
</evidence>
<comment type="caution">
    <text evidence="2">The sequence shown here is derived from an EMBL/GenBank/DDBJ whole genome shotgun (WGS) entry which is preliminary data.</text>
</comment>
<name>A0ABP8C1V4_9FLAO</name>
<proteinExistence type="predicted"/>